<keyword evidence="5 8" id="KW-1133">Transmembrane helix</keyword>
<dbReference type="Gene3D" id="1.20.1250.20">
    <property type="entry name" value="MFS general substrate transporter like domains"/>
    <property type="match status" value="2"/>
</dbReference>
<dbReference type="InterPro" id="IPR011701">
    <property type="entry name" value="MFS"/>
</dbReference>
<evidence type="ECO:0000256" key="4">
    <source>
        <dbReference type="ARBA" id="ARBA00022692"/>
    </source>
</evidence>
<evidence type="ECO:0000256" key="5">
    <source>
        <dbReference type="ARBA" id="ARBA00022989"/>
    </source>
</evidence>
<dbReference type="Proteomes" id="UP000612352">
    <property type="component" value="Unassembled WGS sequence"/>
</dbReference>
<name>A0ABS1BDK2_9MICO</name>
<feature type="transmembrane region" description="Helical" evidence="8">
    <location>
        <begin position="66"/>
        <end position="83"/>
    </location>
</feature>
<feature type="region of interest" description="Disordered" evidence="7">
    <location>
        <begin position="1"/>
        <end position="30"/>
    </location>
</feature>
<dbReference type="InterPro" id="IPR020846">
    <property type="entry name" value="MFS_dom"/>
</dbReference>
<proteinExistence type="predicted"/>
<reference evidence="10 11" key="1">
    <citation type="submission" date="2020-12" db="EMBL/GenBank/DDBJ databases">
        <title>Brachybacterium sp. MASK1Z-5, whole genome shotgun sequence.</title>
        <authorList>
            <person name="Tuo L."/>
        </authorList>
    </citation>
    <scope>NUCLEOTIDE SEQUENCE [LARGE SCALE GENOMIC DNA]</scope>
    <source>
        <strain evidence="10 11">MASK1Z-5</strain>
    </source>
</reference>
<feature type="transmembrane region" description="Helical" evidence="8">
    <location>
        <begin position="402"/>
        <end position="424"/>
    </location>
</feature>
<protein>
    <submittedName>
        <fullName evidence="10">MFS transporter</fullName>
    </submittedName>
</protein>
<feature type="transmembrane region" description="Helical" evidence="8">
    <location>
        <begin position="277"/>
        <end position="299"/>
    </location>
</feature>
<dbReference type="InterPro" id="IPR036259">
    <property type="entry name" value="MFS_trans_sf"/>
</dbReference>
<evidence type="ECO:0000256" key="6">
    <source>
        <dbReference type="ARBA" id="ARBA00023136"/>
    </source>
</evidence>
<dbReference type="PANTHER" id="PTHR23517:SF3">
    <property type="entry name" value="INTEGRAL MEMBRANE TRANSPORT PROTEIN"/>
    <property type="match status" value="1"/>
</dbReference>
<keyword evidence="11" id="KW-1185">Reference proteome</keyword>
<feature type="transmembrane region" description="Helical" evidence="8">
    <location>
        <begin position="103"/>
        <end position="123"/>
    </location>
</feature>
<dbReference type="InterPro" id="IPR050171">
    <property type="entry name" value="MFS_Transporters"/>
</dbReference>
<feature type="transmembrane region" description="Helical" evidence="8">
    <location>
        <begin position="225"/>
        <end position="243"/>
    </location>
</feature>
<dbReference type="PROSITE" id="PS50850">
    <property type="entry name" value="MFS"/>
    <property type="match status" value="1"/>
</dbReference>
<feature type="domain" description="Major facilitator superfamily (MFS) profile" evidence="9">
    <location>
        <begin position="69"/>
        <end position="468"/>
    </location>
</feature>
<feature type="transmembrane region" description="Helical" evidence="8">
    <location>
        <begin position="311"/>
        <end position="333"/>
    </location>
</feature>
<dbReference type="SUPFAM" id="SSF103473">
    <property type="entry name" value="MFS general substrate transporter"/>
    <property type="match status" value="1"/>
</dbReference>
<comment type="subcellular location">
    <subcellularLocation>
        <location evidence="1">Cell membrane</location>
        <topology evidence="1">Multi-pass membrane protein</topology>
    </subcellularLocation>
</comment>
<keyword evidence="2" id="KW-0813">Transport</keyword>
<feature type="transmembrane region" description="Helical" evidence="8">
    <location>
        <begin position="135"/>
        <end position="159"/>
    </location>
</feature>
<evidence type="ECO:0000256" key="8">
    <source>
        <dbReference type="SAM" id="Phobius"/>
    </source>
</evidence>
<evidence type="ECO:0000256" key="2">
    <source>
        <dbReference type="ARBA" id="ARBA00022448"/>
    </source>
</evidence>
<evidence type="ECO:0000256" key="1">
    <source>
        <dbReference type="ARBA" id="ARBA00004651"/>
    </source>
</evidence>
<accession>A0ABS1BDK2</accession>
<gene>
    <name evidence="10" type="ORF">I8D64_14700</name>
</gene>
<keyword evidence="3" id="KW-1003">Cell membrane</keyword>
<evidence type="ECO:0000256" key="7">
    <source>
        <dbReference type="SAM" id="MobiDB-lite"/>
    </source>
</evidence>
<evidence type="ECO:0000256" key="3">
    <source>
        <dbReference type="ARBA" id="ARBA00022475"/>
    </source>
</evidence>
<keyword evidence="6 8" id="KW-0472">Membrane</keyword>
<dbReference type="PANTHER" id="PTHR23517">
    <property type="entry name" value="RESISTANCE PROTEIN MDTM, PUTATIVE-RELATED-RELATED"/>
    <property type="match status" value="1"/>
</dbReference>
<evidence type="ECO:0000313" key="10">
    <source>
        <dbReference type="EMBL" id="MBK0332647.1"/>
    </source>
</evidence>
<evidence type="ECO:0000259" key="9">
    <source>
        <dbReference type="PROSITE" id="PS50850"/>
    </source>
</evidence>
<feature type="transmembrane region" description="Helical" evidence="8">
    <location>
        <begin position="165"/>
        <end position="187"/>
    </location>
</feature>
<feature type="compositionally biased region" description="Polar residues" evidence="7">
    <location>
        <begin position="1"/>
        <end position="17"/>
    </location>
</feature>
<feature type="transmembrane region" description="Helical" evidence="8">
    <location>
        <begin position="369"/>
        <end position="390"/>
    </location>
</feature>
<comment type="caution">
    <text evidence="10">The sequence shown here is derived from an EMBL/GenBank/DDBJ whole genome shotgun (WGS) entry which is preliminary data.</text>
</comment>
<dbReference type="CDD" id="cd06174">
    <property type="entry name" value="MFS"/>
    <property type="match status" value="1"/>
</dbReference>
<feature type="region of interest" description="Disordered" evidence="7">
    <location>
        <begin position="473"/>
        <end position="500"/>
    </location>
</feature>
<keyword evidence="4 8" id="KW-0812">Transmembrane</keyword>
<feature type="transmembrane region" description="Helical" evidence="8">
    <location>
        <begin position="444"/>
        <end position="465"/>
    </location>
</feature>
<dbReference type="EMBL" id="JAEDAJ010000011">
    <property type="protein sequence ID" value="MBK0332647.1"/>
    <property type="molecule type" value="Genomic_DNA"/>
</dbReference>
<feature type="transmembrane region" description="Helical" evidence="8">
    <location>
        <begin position="199"/>
        <end position="219"/>
    </location>
</feature>
<dbReference type="Pfam" id="PF07690">
    <property type="entry name" value="MFS_1"/>
    <property type="match status" value="1"/>
</dbReference>
<sequence length="500" mass="51369">MSGPAPSTATDSQSARTSPGARTPESASSLECCAPERTARERARAARVRRAAIDPRVQAARRGRRALFLWGIAMFAYIVTVAGRTSFGVASVQAADRFSVGSAALSLFGMVQLGTYAAAQFPAGLLLDRFGARRMLVAGSVLMLVGQIGMAFCTVFGLAVAARVLIGAGDAAVFISVIRLAAAWFPARRVPLITQLTGVLGQSGQVISAIPFFAVLAHVGWSPAFSLLAALVFVAGLGCLLLVRDEPRDGLPTGAIPVLASSPLQVLKDVLASPGAWAGLAAHWITLFAVNTYVVMWGVPFLSSGHHLPMGQVSTLLTIQVLIGMALGPVIGTLSGRFPLRRGRVLAVGVTLMAALWAVTLAVPGEHSVLALVPLACALALGAALSGLGFDIARTGVQPMSVGTAVGFVNIGGFGAGLVSVFLVGLVLDLLAPAGGPGLDDYRLAFASMGILFVLGVIVLLIAAARGGLRPIPREHRPLTPAEEIGEEQAEARAGSGPAA</sequence>
<evidence type="ECO:0000313" key="11">
    <source>
        <dbReference type="Proteomes" id="UP000612352"/>
    </source>
</evidence>
<feature type="transmembrane region" description="Helical" evidence="8">
    <location>
        <begin position="345"/>
        <end position="363"/>
    </location>
</feature>
<dbReference type="RefSeq" id="WP_200503547.1">
    <property type="nucleotide sequence ID" value="NZ_JAEDAJ010000011.1"/>
</dbReference>
<organism evidence="10 11">
    <name type="scientific">Brachybacterium halotolerans</name>
    <dbReference type="NCBI Taxonomy" id="2795215"/>
    <lineage>
        <taxon>Bacteria</taxon>
        <taxon>Bacillati</taxon>
        <taxon>Actinomycetota</taxon>
        <taxon>Actinomycetes</taxon>
        <taxon>Micrococcales</taxon>
        <taxon>Dermabacteraceae</taxon>
        <taxon>Brachybacterium</taxon>
    </lineage>
</organism>